<dbReference type="InParanoid" id="A0A7M7HC73"/>
<feature type="region of interest" description="Disordered" evidence="1">
    <location>
        <begin position="148"/>
        <end position="170"/>
    </location>
</feature>
<feature type="compositionally biased region" description="Basic and acidic residues" evidence="1">
    <location>
        <begin position="218"/>
        <end position="229"/>
    </location>
</feature>
<dbReference type="GeneID" id="100119680"/>
<keyword evidence="4" id="KW-1185">Reference proteome</keyword>
<reference evidence="3" key="1">
    <citation type="submission" date="2021-01" db="UniProtKB">
        <authorList>
            <consortium name="EnsemblMetazoa"/>
        </authorList>
    </citation>
    <scope>IDENTIFICATION</scope>
</reference>
<proteinExistence type="predicted"/>
<dbReference type="EnsemblMetazoa" id="XM_008216429">
    <property type="protein sequence ID" value="XP_008214651"/>
    <property type="gene ID" value="LOC100119680"/>
</dbReference>
<dbReference type="Proteomes" id="UP000002358">
    <property type="component" value="Chromosome 4"/>
</dbReference>
<keyword evidence="2" id="KW-0732">Signal</keyword>
<feature type="signal peptide" evidence="2">
    <location>
        <begin position="1"/>
        <end position="25"/>
    </location>
</feature>
<feature type="compositionally biased region" description="Basic residues" evidence="1">
    <location>
        <begin position="208"/>
        <end position="217"/>
    </location>
</feature>
<accession>A0A7M7HC73</accession>
<feature type="region of interest" description="Disordered" evidence="1">
    <location>
        <begin position="195"/>
        <end position="256"/>
    </location>
</feature>
<sequence length="302" mass="35258">MLFLNHKGKKYSFILLLVILQNSYADDVKSQEIRQELQSADETNPIEEAKNLQGDQVSSGINNQNTEDVVPIQTSRALDQSTQEEESNPLEDGFIVLPLKSKHLLTEGVIISPNDIRPTSRALNHQRPVGSRTEIILPSLKELDEMKAAARQKRAKKRAERQKRKKGRRNYEYDLSRYEYREVRPSSINHRFVEDSASRNRRVPPILSRRRVKTRRGVMKDRTFRDPKLPEQPYEIPELSKRKHLREQKLDDTEENDVSLVSEYRDLGDQEDDRDVDWPSVILDPTSEEIYDGKYVPIWLPQ</sequence>
<organism evidence="3 4">
    <name type="scientific">Nasonia vitripennis</name>
    <name type="common">Parasitic wasp</name>
    <dbReference type="NCBI Taxonomy" id="7425"/>
    <lineage>
        <taxon>Eukaryota</taxon>
        <taxon>Metazoa</taxon>
        <taxon>Ecdysozoa</taxon>
        <taxon>Arthropoda</taxon>
        <taxon>Hexapoda</taxon>
        <taxon>Insecta</taxon>
        <taxon>Pterygota</taxon>
        <taxon>Neoptera</taxon>
        <taxon>Endopterygota</taxon>
        <taxon>Hymenoptera</taxon>
        <taxon>Apocrita</taxon>
        <taxon>Proctotrupomorpha</taxon>
        <taxon>Chalcidoidea</taxon>
        <taxon>Pteromalidae</taxon>
        <taxon>Pteromalinae</taxon>
        <taxon>Nasonia</taxon>
    </lineage>
</organism>
<feature type="chain" id="PRO_5029774905" evidence="2">
    <location>
        <begin position="26"/>
        <end position="302"/>
    </location>
</feature>
<feature type="compositionally biased region" description="Basic residues" evidence="1">
    <location>
        <begin position="150"/>
        <end position="168"/>
    </location>
</feature>
<evidence type="ECO:0000313" key="4">
    <source>
        <dbReference type="Proteomes" id="UP000002358"/>
    </source>
</evidence>
<protein>
    <submittedName>
        <fullName evidence="3">Uncharacterized protein</fullName>
    </submittedName>
</protein>
<evidence type="ECO:0000256" key="1">
    <source>
        <dbReference type="SAM" id="MobiDB-lite"/>
    </source>
</evidence>
<name>A0A7M7HC73_NASVI</name>
<dbReference type="RefSeq" id="XP_008214651.1">
    <property type="nucleotide sequence ID" value="XM_008216429.3"/>
</dbReference>
<dbReference type="AlphaFoldDB" id="A0A7M7HC73"/>
<evidence type="ECO:0000313" key="3">
    <source>
        <dbReference type="EnsemblMetazoa" id="XP_008214651"/>
    </source>
</evidence>
<evidence type="ECO:0000256" key="2">
    <source>
        <dbReference type="SAM" id="SignalP"/>
    </source>
</evidence>